<dbReference type="Proteomes" id="UP000218554">
    <property type="component" value="Chromosome"/>
</dbReference>
<feature type="domain" description="DUF4123" evidence="1">
    <location>
        <begin position="38"/>
        <end position="149"/>
    </location>
</feature>
<dbReference type="InterPro" id="IPR025391">
    <property type="entry name" value="DUF4123"/>
</dbReference>
<evidence type="ECO:0000259" key="1">
    <source>
        <dbReference type="Pfam" id="PF13503"/>
    </source>
</evidence>
<accession>A0AAD1BWS7</accession>
<protein>
    <recommendedName>
        <fullName evidence="1">DUF4123 domain-containing protein</fullName>
    </recommendedName>
</protein>
<keyword evidence="3" id="KW-1185">Reference proteome</keyword>
<dbReference type="RefSeq" id="WP_003455014.1">
    <property type="nucleotide sequence ID" value="NZ_AJMR01000220.1"/>
</dbReference>
<gene>
    <name evidence="2" type="ORF">KF707C_1540</name>
</gene>
<organism evidence="2 3">
    <name type="scientific">Metapseudomonas furukawaii</name>
    <name type="common">Pseudomonas furukawaii</name>
    <dbReference type="NCBI Taxonomy" id="1149133"/>
    <lineage>
        <taxon>Bacteria</taxon>
        <taxon>Pseudomonadati</taxon>
        <taxon>Pseudomonadota</taxon>
        <taxon>Gammaproteobacteria</taxon>
        <taxon>Pseudomonadales</taxon>
        <taxon>Pseudomonadaceae</taxon>
        <taxon>Metapseudomonas</taxon>
    </lineage>
</organism>
<evidence type="ECO:0000313" key="3">
    <source>
        <dbReference type="Proteomes" id="UP000218554"/>
    </source>
</evidence>
<name>A0AAD1BWS7_METFU</name>
<dbReference type="AlphaFoldDB" id="A0AAD1BWS7"/>
<dbReference type="Pfam" id="PF13503">
    <property type="entry name" value="DUF4123"/>
    <property type="match status" value="1"/>
</dbReference>
<reference evidence="2 3" key="2">
    <citation type="journal article" date="2017" name="Int. J. Syst. Evol. Microbiol.">
        <title>Pseudomonas furukawaii sp. nov., a polychlorinated biphenyl-degrading bacterium isolated from biphenyl-contaminated soil in Japan.</title>
        <authorList>
            <person name="Kimura N."/>
            <person name="Watanabe T."/>
            <person name="Suenaga H."/>
            <person name="Fujihara H."/>
            <person name="Futagami T."/>
            <person name="Goto M."/>
            <person name="Hanada S."/>
            <person name="Hirose J."/>
        </authorList>
    </citation>
    <scope>NUCLEOTIDE SEQUENCE [LARGE SCALE GENOMIC DNA]</scope>
    <source>
        <strain evidence="3">DSM 10086 / NBRC 110670 / KF707</strain>
    </source>
</reference>
<sequence>MNPSFDVWLEQITDMVAAAGLNHVDVLIDQANCDLAILPGLALMEPAMPWFSLFSGLPEEALLEQAPLLIRISLDEWRHKSWLGELVEHLAPQSRLLVLLSPLPFESLAKTFQGLSQLEWGGLSGLLRFYDPRVLPHLLDRVLDPEQKEQFLGVALFWSWLDRDRLPVWRSGTYRSSSAAPEPPAAITLTDEQYFRLGSLSDAQQLLGLASERMPDSTEEQRFEACYHLALKAEQEGFFGDLEIYVIQDSKLLF</sequence>
<evidence type="ECO:0000313" key="2">
    <source>
        <dbReference type="EMBL" id="BAU71842.1"/>
    </source>
</evidence>
<dbReference type="KEGG" id="pfuw:KF707C_1540"/>
<dbReference type="EMBL" id="AP014862">
    <property type="protein sequence ID" value="BAU71842.1"/>
    <property type="molecule type" value="Genomic_DNA"/>
</dbReference>
<reference evidence="3" key="1">
    <citation type="submission" date="2015-05" db="EMBL/GenBank/DDBJ databases">
        <title>Draft genome sequencing of a biphenyl-degrading bacterium, Pseudomonas balearica KF707 (=NBRC110670).</title>
        <authorList>
            <person name="Kimura N."/>
            <person name="Hirose J."/>
            <person name="Watanabe T."/>
            <person name="Suenaga H."/>
            <person name="Fujihara H."/>
            <person name="Noguchi M."/>
            <person name="Hashimoto M."/>
            <person name="Shimodaira J."/>
            <person name="Tsuchikane K."/>
            <person name="Hosoyama A."/>
            <person name="Yamazoe A."/>
            <person name="Fujita N."/>
            <person name="Furukawa K."/>
        </authorList>
    </citation>
    <scope>NUCLEOTIDE SEQUENCE [LARGE SCALE GENOMIC DNA]</scope>
    <source>
        <strain evidence="3">DSM 10086 / NBRC 110670 / KF707</strain>
    </source>
</reference>
<proteinExistence type="predicted"/>